<organism evidence="3 4">
    <name type="scientific">Rhodopseudomonas palustris (strain HaA2)</name>
    <dbReference type="NCBI Taxonomy" id="316058"/>
    <lineage>
        <taxon>Bacteria</taxon>
        <taxon>Pseudomonadati</taxon>
        <taxon>Pseudomonadota</taxon>
        <taxon>Alphaproteobacteria</taxon>
        <taxon>Hyphomicrobiales</taxon>
        <taxon>Nitrobacteraceae</taxon>
        <taxon>Rhodopseudomonas</taxon>
    </lineage>
</organism>
<dbReference type="AlphaFoldDB" id="Q2IVJ1"/>
<evidence type="ECO:0000313" key="4">
    <source>
        <dbReference type="Proteomes" id="UP000008809"/>
    </source>
</evidence>
<name>Q2IVJ1_RHOP2</name>
<dbReference type="KEGG" id="rpb:RPB_3068"/>
<dbReference type="EMBL" id="CP000250">
    <property type="protein sequence ID" value="ABD07769.1"/>
    <property type="molecule type" value="Genomic_DNA"/>
</dbReference>
<accession>Q2IVJ1</accession>
<keyword evidence="2" id="KW-0732">Signal</keyword>
<evidence type="ECO:0000256" key="2">
    <source>
        <dbReference type="SAM" id="SignalP"/>
    </source>
</evidence>
<feature type="chain" id="PRO_5004209971" evidence="2">
    <location>
        <begin position="25"/>
        <end position="96"/>
    </location>
</feature>
<feature type="region of interest" description="Disordered" evidence="1">
    <location>
        <begin position="28"/>
        <end position="96"/>
    </location>
</feature>
<feature type="compositionally biased region" description="Polar residues" evidence="1">
    <location>
        <begin position="57"/>
        <end position="66"/>
    </location>
</feature>
<reference evidence="3 4" key="1">
    <citation type="submission" date="2006-01" db="EMBL/GenBank/DDBJ databases">
        <title>Complete sequence of Rhodopseudomonas palustris HaA2.</title>
        <authorList>
            <consortium name="US DOE Joint Genome Institute"/>
            <person name="Copeland A."/>
            <person name="Lucas S."/>
            <person name="Lapidus A."/>
            <person name="Barry K."/>
            <person name="Detter J.C."/>
            <person name="Glavina T."/>
            <person name="Hammon N."/>
            <person name="Israni S."/>
            <person name="Pitluck S."/>
            <person name="Chain P."/>
            <person name="Malfatti S."/>
            <person name="Shin M."/>
            <person name="Vergez L."/>
            <person name="Schmutz J."/>
            <person name="Larimer F."/>
            <person name="Land M."/>
            <person name="Hauser L."/>
            <person name="Pelletier D.A."/>
            <person name="Kyrpides N."/>
            <person name="Anderson I."/>
            <person name="Oda Y."/>
            <person name="Harwood C.S."/>
            <person name="Richardson P."/>
        </authorList>
    </citation>
    <scope>NUCLEOTIDE SEQUENCE [LARGE SCALE GENOMIC DNA]</scope>
    <source>
        <strain evidence="3 4">HaA2</strain>
    </source>
</reference>
<sequence>MPAKLILLAFVALLSLVPAVSGIAAGLKSTPQQGGVGTPQSNVVPEPPIIHMGTKFSAPSQNSNSIGAHPSPNNQQQLQLDLQQTTSQPMQNFGIK</sequence>
<feature type="compositionally biased region" description="Polar residues" evidence="1">
    <location>
        <begin position="29"/>
        <end position="43"/>
    </location>
</feature>
<keyword evidence="4" id="KW-1185">Reference proteome</keyword>
<dbReference type="RefSeq" id="WP_011441953.1">
    <property type="nucleotide sequence ID" value="NC_007778.1"/>
</dbReference>
<feature type="compositionally biased region" description="Low complexity" evidence="1">
    <location>
        <begin position="70"/>
        <end position="89"/>
    </location>
</feature>
<evidence type="ECO:0000256" key="1">
    <source>
        <dbReference type="SAM" id="MobiDB-lite"/>
    </source>
</evidence>
<feature type="signal peptide" evidence="2">
    <location>
        <begin position="1"/>
        <end position="24"/>
    </location>
</feature>
<protein>
    <submittedName>
        <fullName evidence="3">Uncharacterized protein</fullName>
    </submittedName>
</protein>
<dbReference type="HOGENOM" id="CLU_2357851_0_0_5"/>
<gene>
    <name evidence="3" type="ordered locus">RPB_3068</name>
</gene>
<proteinExistence type="predicted"/>
<evidence type="ECO:0000313" key="3">
    <source>
        <dbReference type="EMBL" id="ABD07769.1"/>
    </source>
</evidence>
<dbReference type="Proteomes" id="UP000008809">
    <property type="component" value="Chromosome"/>
</dbReference>